<keyword evidence="1" id="KW-1133">Transmembrane helix</keyword>
<evidence type="ECO:0000313" key="2">
    <source>
        <dbReference type="EMBL" id="BCJ29074.1"/>
    </source>
</evidence>
<gene>
    <name evidence="2" type="ORF">Asera_31820</name>
</gene>
<proteinExistence type="predicted"/>
<dbReference type="Proteomes" id="UP000680750">
    <property type="component" value="Chromosome"/>
</dbReference>
<feature type="transmembrane region" description="Helical" evidence="1">
    <location>
        <begin position="6"/>
        <end position="24"/>
    </location>
</feature>
<dbReference type="AlphaFoldDB" id="A0A810L0Y1"/>
<protein>
    <submittedName>
        <fullName evidence="2">Uncharacterized protein</fullName>
    </submittedName>
</protein>
<evidence type="ECO:0000313" key="3">
    <source>
        <dbReference type="Proteomes" id="UP000680750"/>
    </source>
</evidence>
<keyword evidence="3" id="KW-1185">Reference proteome</keyword>
<keyword evidence="1" id="KW-0472">Membrane</keyword>
<name>A0A810L0Y1_9ACTN</name>
<feature type="transmembrane region" description="Helical" evidence="1">
    <location>
        <begin position="133"/>
        <end position="153"/>
    </location>
</feature>
<dbReference type="EMBL" id="AP023354">
    <property type="protein sequence ID" value="BCJ29074.1"/>
    <property type="molecule type" value="Genomic_DNA"/>
</dbReference>
<evidence type="ECO:0000256" key="1">
    <source>
        <dbReference type="SAM" id="Phobius"/>
    </source>
</evidence>
<organism evidence="2 3">
    <name type="scientific">Actinocatenispora sera</name>
    <dbReference type="NCBI Taxonomy" id="390989"/>
    <lineage>
        <taxon>Bacteria</taxon>
        <taxon>Bacillati</taxon>
        <taxon>Actinomycetota</taxon>
        <taxon>Actinomycetes</taxon>
        <taxon>Micromonosporales</taxon>
        <taxon>Micromonosporaceae</taxon>
        <taxon>Actinocatenispora</taxon>
    </lineage>
</organism>
<dbReference type="KEGG" id="aser:Asera_31820"/>
<keyword evidence="1" id="KW-0812">Transmembrane</keyword>
<dbReference type="RefSeq" id="WP_030448757.1">
    <property type="nucleotide sequence ID" value="NZ_AP023354.1"/>
</dbReference>
<reference evidence="2" key="1">
    <citation type="submission" date="2020-08" db="EMBL/GenBank/DDBJ databases">
        <title>Whole genome shotgun sequence of Actinocatenispora sera NBRC 101916.</title>
        <authorList>
            <person name="Komaki H."/>
            <person name="Tamura T."/>
        </authorList>
    </citation>
    <scope>NUCLEOTIDE SEQUENCE</scope>
    <source>
        <strain evidence="2">NBRC 101916</strain>
    </source>
</reference>
<sequence>MGYLMCAAGVAALALTGGLLLAGYRENRPGAGVPGADRARRAGRSLHRPRTMAVLGLLALVLAAACYGVGVTRGQYLLDPDQMCSLSPGRWLPPDDSPPHDLAIERRYAPVSVVCAWPDGRRTELVPQWVNPAAGLLLLTGLGAIAGAVAWSLRRPRVAARP</sequence>
<accession>A0A810L0Y1</accession>
<dbReference type="OrthoDB" id="4240641at2"/>
<feature type="transmembrane region" description="Helical" evidence="1">
    <location>
        <begin position="51"/>
        <end position="70"/>
    </location>
</feature>